<sequence>MPPKRVSARLAQAAASQEATASASSETPRKREGSDSIVIEVPSTKRRRVTRAAPTERSRTPVLQDTINHDTASNNIFVPSSSSVTPGGGAGRRKAALRPKANTTPKLSTLRRASSARDAEIGDEDSSDGSELDVKPPTRLALSRSKRKGKARDPFDGDGGHFEIDPFTIFGDTSLSALSNGKDIQNEEDNEADSKPSKGKGSAVILLNSDGSESELSALDYVASSDEENTVIPAVGSSSSRRKVTPRASARKARAKVQLNPDIFAFEDDSEVDTKPKRRASAAKGKRKAVVVVSSADDDSESEFKGESSANESSDGAEDSTVLEAEVEAEAEAQAEADAETTPRRARGRRTAGQPRVRGAAAAARRELQKNREKQTVYDHHPELVTVWEQLEQEMEVIVPYRAEQPKDVMVNLLPFQQEGLHWLMAQEDSRFNGGILADEMGMGKTIQLISLLVSKRMKPNLILTPTVAIMQWLAELSNRTTPDLLKVLLYHGTNRPTSKEELMEYDVVLSTYAIVEQGYRKEHYGFKRKLQLVKEKSLLHSVHWARVVLDEAHAIKDRSCSTARAVFNLKRQKQWSLSGTPLQNRVGELYSLIRFMNADPFSYYFCKRCPCKMQTWSFTDRIHCDGCGHTGHQHFCWWNAEILKPIQRFGAEGDGVVAFKKLGCLLDRIMLRRTKLERTEELGLPPRVVTVRRDVFNEAEEELYESLYSDSARTFSTYVQASTVLNNYASIFSLLSRMRLAVNHPDLVTTRVAQNDNTAKEILVCGICNEEAEDAIMSKCKHVFCREDARQYIQSAPEQDTPTCPVCYKPLTIDLTMAEVVPKGNGGEHAKRSIVNYIDMAKWRSSSKIEALVEELTALQRDDSTAKSIVFSQFVAFLDLIQWRLSRAGFSVVKLDGRMAPLQRDTVIKEFMTNPTVTVFLVSLKAGGVALNLTEASRVFVMDPWWNPAVEDQAFDRIHRLGQYRPIKITRMIIENSIESRILQLQDKKKALFQSTVGRDMDALAKLSEEDLRFLFVL</sequence>
<dbReference type="CDD" id="cd16567">
    <property type="entry name" value="RING-HC_RAD16-like"/>
    <property type="match status" value="1"/>
</dbReference>
<comment type="similarity">
    <text evidence="1">Belongs to the SNF2/RAD54 helicase family.</text>
</comment>
<dbReference type="InterPro" id="IPR049730">
    <property type="entry name" value="SNF2/RAD54-like_C"/>
</dbReference>
<evidence type="ECO:0000256" key="8">
    <source>
        <dbReference type="ARBA" id="ARBA00022840"/>
    </source>
</evidence>
<feature type="compositionally biased region" description="Low complexity" evidence="10">
    <location>
        <begin position="351"/>
        <end position="363"/>
    </location>
</feature>
<gene>
    <name evidence="14" type="ORF">PhCBS80983_g03731</name>
</gene>
<keyword evidence="5" id="KW-0378">Hydrolase</keyword>
<evidence type="ECO:0000256" key="5">
    <source>
        <dbReference type="ARBA" id="ARBA00022801"/>
    </source>
</evidence>
<dbReference type="CDD" id="cd18008">
    <property type="entry name" value="DEXDc_SHPRH-like"/>
    <property type="match status" value="1"/>
</dbReference>
<dbReference type="InterPro" id="IPR001841">
    <property type="entry name" value="Znf_RING"/>
</dbReference>
<dbReference type="Gene3D" id="3.40.50.10810">
    <property type="entry name" value="Tandem AAA-ATPase domain"/>
    <property type="match status" value="1"/>
</dbReference>
<feature type="compositionally biased region" description="Basic and acidic residues" evidence="10">
    <location>
        <begin position="364"/>
        <end position="376"/>
    </location>
</feature>
<feature type="domain" description="Helicase C-terminal" evidence="13">
    <location>
        <begin position="852"/>
        <end position="1005"/>
    </location>
</feature>
<feature type="region of interest" description="Disordered" evidence="10">
    <location>
        <begin position="232"/>
        <end position="376"/>
    </location>
</feature>
<dbReference type="InterPro" id="IPR038718">
    <property type="entry name" value="SNF2-like_sf"/>
</dbReference>
<evidence type="ECO:0000256" key="9">
    <source>
        <dbReference type="PROSITE-ProRule" id="PRU00175"/>
    </source>
</evidence>
<feature type="region of interest" description="Disordered" evidence="10">
    <location>
        <begin position="1"/>
        <end position="163"/>
    </location>
</feature>
<keyword evidence="15" id="KW-1185">Reference proteome</keyword>
<feature type="compositionally biased region" description="Basic residues" evidence="10">
    <location>
        <begin position="276"/>
        <end position="289"/>
    </location>
</feature>
<evidence type="ECO:0000256" key="1">
    <source>
        <dbReference type="ARBA" id="ARBA00007025"/>
    </source>
</evidence>
<dbReference type="GO" id="GO:0008094">
    <property type="term" value="F:ATP-dependent activity, acting on DNA"/>
    <property type="evidence" value="ECO:0007669"/>
    <property type="project" value="TreeGrafter"/>
</dbReference>
<dbReference type="InterPro" id="IPR014001">
    <property type="entry name" value="Helicase_ATP-bd"/>
</dbReference>
<feature type="compositionally biased region" description="Low complexity" evidence="10">
    <location>
        <begin position="11"/>
        <end position="26"/>
    </location>
</feature>
<dbReference type="InterPro" id="IPR000330">
    <property type="entry name" value="SNF2_N"/>
</dbReference>
<feature type="compositionally biased region" description="Polar residues" evidence="10">
    <location>
        <begin position="61"/>
        <end position="77"/>
    </location>
</feature>
<evidence type="ECO:0000256" key="10">
    <source>
        <dbReference type="SAM" id="MobiDB-lite"/>
    </source>
</evidence>
<accession>A0A507E2G8</accession>
<keyword evidence="7" id="KW-0862">Zinc</keyword>
<dbReference type="Pfam" id="PF00097">
    <property type="entry name" value="zf-C3HC4"/>
    <property type="match status" value="1"/>
</dbReference>
<protein>
    <recommendedName>
        <fullName evidence="16">DNA repair protein RAD16</fullName>
    </recommendedName>
</protein>
<evidence type="ECO:0000259" key="13">
    <source>
        <dbReference type="PROSITE" id="PS51194"/>
    </source>
</evidence>
<keyword evidence="2" id="KW-0479">Metal-binding</keyword>
<evidence type="ECO:0000256" key="4">
    <source>
        <dbReference type="ARBA" id="ARBA00022771"/>
    </source>
</evidence>
<feature type="compositionally biased region" description="Acidic residues" evidence="10">
    <location>
        <begin position="325"/>
        <end position="339"/>
    </location>
</feature>
<dbReference type="GO" id="GO:0005524">
    <property type="term" value="F:ATP binding"/>
    <property type="evidence" value="ECO:0007669"/>
    <property type="project" value="UniProtKB-KW"/>
</dbReference>
<feature type="compositionally biased region" description="Basic and acidic residues" evidence="10">
    <location>
        <begin position="151"/>
        <end position="163"/>
    </location>
</feature>
<dbReference type="PROSITE" id="PS51194">
    <property type="entry name" value="HELICASE_CTER"/>
    <property type="match status" value="1"/>
</dbReference>
<dbReference type="GO" id="GO:0006289">
    <property type="term" value="P:nucleotide-excision repair"/>
    <property type="evidence" value="ECO:0007669"/>
    <property type="project" value="TreeGrafter"/>
</dbReference>
<evidence type="ECO:0000256" key="6">
    <source>
        <dbReference type="ARBA" id="ARBA00022806"/>
    </source>
</evidence>
<reference evidence="14 15" key="1">
    <citation type="journal article" date="2019" name="Sci. Rep.">
        <title>Comparative genomics of chytrid fungi reveal insights into the obligate biotrophic and pathogenic lifestyle of Synchytrium endobioticum.</title>
        <authorList>
            <person name="van de Vossenberg B.T.L.H."/>
            <person name="Warris S."/>
            <person name="Nguyen H.D.T."/>
            <person name="van Gent-Pelzer M.P.E."/>
            <person name="Joly D.L."/>
            <person name="van de Geest H.C."/>
            <person name="Bonants P.J.M."/>
            <person name="Smith D.S."/>
            <person name="Levesque C.A."/>
            <person name="van der Lee T.A.J."/>
        </authorList>
    </citation>
    <scope>NUCLEOTIDE SEQUENCE [LARGE SCALE GENOMIC DNA]</scope>
    <source>
        <strain evidence="14 15">CBS 809.83</strain>
    </source>
</reference>
<feature type="compositionally biased region" description="Basic residues" evidence="10">
    <location>
        <begin position="240"/>
        <end position="255"/>
    </location>
</feature>
<dbReference type="Pfam" id="PF00176">
    <property type="entry name" value="SNF2-rel_dom"/>
    <property type="match status" value="1"/>
</dbReference>
<dbReference type="Pfam" id="PF00271">
    <property type="entry name" value="Helicase_C"/>
    <property type="match status" value="1"/>
</dbReference>
<proteinExistence type="inferred from homology"/>
<dbReference type="PROSITE" id="PS50089">
    <property type="entry name" value="ZF_RING_2"/>
    <property type="match status" value="1"/>
</dbReference>
<dbReference type="CDD" id="cd18793">
    <property type="entry name" value="SF2_C_SNF"/>
    <property type="match status" value="1"/>
</dbReference>
<name>A0A507E2G8_9FUNG</name>
<dbReference type="SUPFAM" id="SSF57850">
    <property type="entry name" value="RING/U-box"/>
    <property type="match status" value="1"/>
</dbReference>
<dbReference type="PANTHER" id="PTHR45626:SF12">
    <property type="entry name" value="DNA REPAIR PROTEIN RAD16"/>
    <property type="match status" value="1"/>
</dbReference>
<evidence type="ECO:0000256" key="2">
    <source>
        <dbReference type="ARBA" id="ARBA00022723"/>
    </source>
</evidence>
<dbReference type="InterPro" id="IPR018957">
    <property type="entry name" value="Znf_C3HC4_RING-type"/>
</dbReference>
<dbReference type="Gene3D" id="3.40.50.300">
    <property type="entry name" value="P-loop containing nucleotide triphosphate hydrolases"/>
    <property type="match status" value="1"/>
</dbReference>
<organism evidence="14 15">
    <name type="scientific">Powellomyces hirtus</name>
    <dbReference type="NCBI Taxonomy" id="109895"/>
    <lineage>
        <taxon>Eukaryota</taxon>
        <taxon>Fungi</taxon>
        <taxon>Fungi incertae sedis</taxon>
        <taxon>Chytridiomycota</taxon>
        <taxon>Chytridiomycota incertae sedis</taxon>
        <taxon>Chytridiomycetes</taxon>
        <taxon>Spizellomycetales</taxon>
        <taxon>Powellomycetaceae</taxon>
        <taxon>Powellomyces</taxon>
    </lineage>
</organism>
<evidence type="ECO:0000256" key="7">
    <source>
        <dbReference type="ARBA" id="ARBA00022833"/>
    </source>
</evidence>
<dbReference type="Proteomes" id="UP000318582">
    <property type="component" value="Unassembled WGS sequence"/>
</dbReference>
<evidence type="ECO:0000313" key="15">
    <source>
        <dbReference type="Proteomes" id="UP000318582"/>
    </source>
</evidence>
<dbReference type="InterPro" id="IPR001650">
    <property type="entry name" value="Helicase_C-like"/>
</dbReference>
<dbReference type="GO" id="GO:0016787">
    <property type="term" value="F:hydrolase activity"/>
    <property type="evidence" value="ECO:0007669"/>
    <property type="project" value="UniProtKB-KW"/>
</dbReference>
<dbReference type="PANTHER" id="PTHR45626">
    <property type="entry name" value="TRANSCRIPTION TERMINATION FACTOR 2-RELATED"/>
    <property type="match status" value="1"/>
</dbReference>
<dbReference type="InterPro" id="IPR050628">
    <property type="entry name" value="SNF2_RAD54_helicase_TF"/>
</dbReference>
<evidence type="ECO:0000259" key="11">
    <source>
        <dbReference type="PROSITE" id="PS50089"/>
    </source>
</evidence>
<keyword evidence="6" id="KW-0347">Helicase</keyword>
<keyword evidence="8" id="KW-0067">ATP-binding</keyword>
<dbReference type="InterPro" id="IPR013083">
    <property type="entry name" value="Znf_RING/FYVE/PHD"/>
</dbReference>
<dbReference type="GO" id="GO:0005634">
    <property type="term" value="C:nucleus"/>
    <property type="evidence" value="ECO:0007669"/>
    <property type="project" value="TreeGrafter"/>
</dbReference>
<dbReference type="SMART" id="SM00487">
    <property type="entry name" value="DEXDc"/>
    <property type="match status" value="1"/>
</dbReference>
<feature type="compositionally biased region" description="Acidic residues" evidence="10">
    <location>
        <begin position="121"/>
        <end position="131"/>
    </location>
</feature>
<keyword evidence="3" id="KW-0547">Nucleotide-binding</keyword>
<evidence type="ECO:0000256" key="3">
    <source>
        <dbReference type="ARBA" id="ARBA00022741"/>
    </source>
</evidence>
<dbReference type="SMART" id="SM00490">
    <property type="entry name" value="HELICc"/>
    <property type="match status" value="1"/>
</dbReference>
<dbReference type="AlphaFoldDB" id="A0A507E2G8"/>
<dbReference type="Gene3D" id="3.30.40.10">
    <property type="entry name" value="Zinc/RING finger domain, C3HC4 (zinc finger)"/>
    <property type="match status" value="1"/>
</dbReference>
<evidence type="ECO:0000259" key="12">
    <source>
        <dbReference type="PROSITE" id="PS51192"/>
    </source>
</evidence>
<dbReference type="GO" id="GO:0008270">
    <property type="term" value="F:zinc ion binding"/>
    <property type="evidence" value="ECO:0007669"/>
    <property type="project" value="UniProtKB-KW"/>
</dbReference>
<keyword evidence="4 9" id="KW-0863">Zinc-finger</keyword>
<feature type="domain" description="RING-type" evidence="11">
    <location>
        <begin position="766"/>
        <end position="808"/>
    </location>
</feature>
<dbReference type="GO" id="GO:0004386">
    <property type="term" value="F:helicase activity"/>
    <property type="evidence" value="ECO:0007669"/>
    <property type="project" value="UniProtKB-KW"/>
</dbReference>
<dbReference type="PROSITE" id="PS51192">
    <property type="entry name" value="HELICASE_ATP_BIND_1"/>
    <property type="match status" value="1"/>
</dbReference>
<dbReference type="InterPro" id="IPR027417">
    <property type="entry name" value="P-loop_NTPase"/>
</dbReference>
<dbReference type="STRING" id="109895.A0A507E2G8"/>
<dbReference type="EMBL" id="QEAQ01000050">
    <property type="protein sequence ID" value="TPX57567.1"/>
    <property type="molecule type" value="Genomic_DNA"/>
</dbReference>
<evidence type="ECO:0000313" key="14">
    <source>
        <dbReference type="EMBL" id="TPX57567.1"/>
    </source>
</evidence>
<comment type="caution">
    <text evidence="14">The sequence shown here is derived from an EMBL/GenBank/DDBJ whole genome shotgun (WGS) entry which is preliminary data.</text>
</comment>
<feature type="region of interest" description="Disordered" evidence="10">
    <location>
        <begin position="175"/>
        <end position="204"/>
    </location>
</feature>
<evidence type="ECO:0008006" key="16">
    <source>
        <dbReference type="Google" id="ProtNLM"/>
    </source>
</evidence>
<dbReference type="SUPFAM" id="SSF52540">
    <property type="entry name" value="P-loop containing nucleoside triphosphate hydrolases"/>
    <property type="match status" value="2"/>
</dbReference>
<dbReference type="SMART" id="SM00184">
    <property type="entry name" value="RING"/>
    <property type="match status" value="1"/>
</dbReference>
<feature type="domain" description="Helicase ATP-binding" evidence="12">
    <location>
        <begin position="426"/>
        <end position="600"/>
    </location>
</feature>